<name>A0ABR2ZLV1_9AGAR</name>
<evidence type="ECO:0000313" key="7">
    <source>
        <dbReference type="Proteomes" id="UP001437256"/>
    </source>
</evidence>
<dbReference type="PROSITE" id="PS50865">
    <property type="entry name" value="ZF_MYND_2"/>
    <property type="match status" value="1"/>
</dbReference>
<protein>
    <recommendedName>
        <fullName evidence="5">MYND-type domain-containing protein</fullName>
    </recommendedName>
</protein>
<dbReference type="Proteomes" id="UP001437256">
    <property type="component" value="Unassembled WGS sequence"/>
</dbReference>
<dbReference type="SUPFAM" id="SSF144232">
    <property type="entry name" value="HIT/MYND zinc finger-like"/>
    <property type="match status" value="1"/>
</dbReference>
<proteinExistence type="predicted"/>
<evidence type="ECO:0000256" key="3">
    <source>
        <dbReference type="ARBA" id="ARBA00022833"/>
    </source>
</evidence>
<keyword evidence="3" id="KW-0862">Zinc</keyword>
<accession>A0ABR2ZLV1</accession>
<keyword evidence="1" id="KW-0479">Metal-binding</keyword>
<organism evidence="6 7">
    <name type="scientific">Marasmius tenuissimus</name>
    <dbReference type="NCBI Taxonomy" id="585030"/>
    <lineage>
        <taxon>Eukaryota</taxon>
        <taxon>Fungi</taxon>
        <taxon>Dikarya</taxon>
        <taxon>Basidiomycota</taxon>
        <taxon>Agaricomycotina</taxon>
        <taxon>Agaricomycetes</taxon>
        <taxon>Agaricomycetidae</taxon>
        <taxon>Agaricales</taxon>
        <taxon>Marasmiineae</taxon>
        <taxon>Marasmiaceae</taxon>
        <taxon>Marasmius</taxon>
    </lineage>
</organism>
<feature type="domain" description="MYND-type" evidence="5">
    <location>
        <begin position="384"/>
        <end position="429"/>
    </location>
</feature>
<dbReference type="EMBL" id="JBBXMP010000111">
    <property type="protein sequence ID" value="KAL0062225.1"/>
    <property type="molecule type" value="Genomic_DNA"/>
</dbReference>
<evidence type="ECO:0000259" key="5">
    <source>
        <dbReference type="PROSITE" id="PS50865"/>
    </source>
</evidence>
<evidence type="ECO:0000256" key="4">
    <source>
        <dbReference type="PROSITE-ProRule" id="PRU00134"/>
    </source>
</evidence>
<comment type="caution">
    <text evidence="6">The sequence shown here is derived from an EMBL/GenBank/DDBJ whole genome shotgun (WGS) entry which is preliminary data.</text>
</comment>
<evidence type="ECO:0000256" key="1">
    <source>
        <dbReference type="ARBA" id="ARBA00022723"/>
    </source>
</evidence>
<evidence type="ECO:0000313" key="6">
    <source>
        <dbReference type="EMBL" id="KAL0062225.1"/>
    </source>
</evidence>
<evidence type="ECO:0000256" key="2">
    <source>
        <dbReference type="ARBA" id="ARBA00022771"/>
    </source>
</evidence>
<reference evidence="6 7" key="1">
    <citation type="submission" date="2024-05" db="EMBL/GenBank/DDBJ databases">
        <title>A draft genome resource for the thread blight pathogen Marasmius tenuissimus strain MS-2.</title>
        <authorList>
            <person name="Yulfo-Soto G.E."/>
            <person name="Baruah I.K."/>
            <person name="Amoako-Attah I."/>
            <person name="Bukari Y."/>
            <person name="Meinhardt L.W."/>
            <person name="Bailey B.A."/>
            <person name="Cohen S.P."/>
        </authorList>
    </citation>
    <scope>NUCLEOTIDE SEQUENCE [LARGE SCALE GENOMIC DNA]</scope>
    <source>
        <strain evidence="6 7">MS-2</strain>
    </source>
</reference>
<sequence length="526" mass="59388">MSLDVNSEMPSQLFPYPRHVMLPFHHRIPPNLNALHSVSAAKRAINSLEQLNRINMNLLKNRFTAPMPYLAEAFDAICPWIWAFISSIDASQEQDPEFSLRLLAASAVAISDFGNLDSCFVSKLRSHEDFRRDLSSALEWAHEHDLGAYCRLLDNTFLLYGESASTTLGSVVDAFGAFSSVTFSHGNTWDIRRYAEVIFSGIVEYQVPQTQTSEQCHSMMILCRKIRLLATALLEAEESPDSCVRCQISVMTAISYSLRTVAFLMRRQGPGGDSTLLRIALLEDLLTSIYRLHRFVLNEEEWGDWNGLENQAHEVALAIQDIVVHITSSACFPRIWRRVVKQLKNIEPDATRIFSGSLPLSATWSVMVEEVNRLQGLLLELCSNPQCHRSPTKWSDFGTCGGCREVLYCSEACQSAHWKTSEDSHRKSCSRRPHPSVHYSLTTERFLALVVRSDIRDRFHGTFKKYARSPSVLFTVVYGVYPPILRLTKKSRGADGVPLQNYNAQGIFYSNNISRVIVNTTVPLDA</sequence>
<dbReference type="InterPro" id="IPR002893">
    <property type="entry name" value="Znf_MYND"/>
</dbReference>
<dbReference type="Gene3D" id="6.10.140.2220">
    <property type="match status" value="1"/>
</dbReference>
<keyword evidence="2 4" id="KW-0863">Zinc-finger</keyword>
<keyword evidence="7" id="KW-1185">Reference proteome</keyword>
<dbReference type="Pfam" id="PF01753">
    <property type="entry name" value="zf-MYND"/>
    <property type="match status" value="1"/>
</dbReference>
<gene>
    <name evidence="6" type="ORF">AAF712_010907</name>
</gene>